<comment type="caution">
    <text evidence="2">The sequence shown here is derived from an EMBL/GenBank/DDBJ whole genome shotgun (WGS) entry which is preliminary data.</text>
</comment>
<organism evidence="2 3">
    <name type="scientific">Staurois parvus</name>
    <dbReference type="NCBI Taxonomy" id="386267"/>
    <lineage>
        <taxon>Eukaryota</taxon>
        <taxon>Metazoa</taxon>
        <taxon>Chordata</taxon>
        <taxon>Craniata</taxon>
        <taxon>Vertebrata</taxon>
        <taxon>Euteleostomi</taxon>
        <taxon>Amphibia</taxon>
        <taxon>Batrachia</taxon>
        <taxon>Anura</taxon>
        <taxon>Neobatrachia</taxon>
        <taxon>Ranoidea</taxon>
        <taxon>Ranidae</taxon>
        <taxon>Staurois</taxon>
    </lineage>
</organism>
<evidence type="ECO:0000313" key="2">
    <source>
        <dbReference type="EMBL" id="CAI9597507.1"/>
    </source>
</evidence>
<reference evidence="2" key="1">
    <citation type="submission" date="2023-05" db="EMBL/GenBank/DDBJ databases">
        <authorList>
            <person name="Stuckert A."/>
        </authorList>
    </citation>
    <scope>NUCLEOTIDE SEQUENCE</scope>
</reference>
<evidence type="ECO:0000313" key="3">
    <source>
        <dbReference type="Proteomes" id="UP001162483"/>
    </source>
</evidence>
<feature type="transmembrane region" description="Helical" evidence="1">
    <location>
        <begin position="25"/>
        <end position="47"/>
    </location>
</feature>
<dbReference type="Proteomes" id="UP001162483">
    <property type="component" value="Unassembled WGS sequence"/>
</dbReference>
<keyword evidence="3" id="KW-1185">Reference proteome</keyword>
<keyword evidence="1" id="KW-0812">Transmembrane</keyword>
<accession>A0ABN9FKD9</accession>
<proteinExistence type="predicted"/>
<dbReference type="EMBL" id="CATNWA010017040">
    <property type="protein sequence ID" value="CAI9597507.1"/>
    <property type="molecule type" value="Genomic_DNA"/>
</dbReference>
<keyword evidence="1" id="KW-1133">Transmembrane helix</keyword>
<sequence>MWFDPDFSDPPLLPVCPSDLLIRHIRWRHCICSIWCVLLQKVFFFFFSRESACDQHRANQYCPDRGHSSSRENPSYFTL</sequence>
<evidence type="ECO:0000256" key="1">
    <source>
        <dbReference type="SAM" id="Phobius"/>
    </source>
</evidence>
<keyword evidence="1" id="KW-0472">Membrane</keyword>
<gene>
    <name evidence="2" type="ORF">SPARVUS_LOCUS12263465</name>
</gene>
<name>A0ABN9FKD9_9NEOB</name>
<protein>
    <submittedName>
        <fullName evidence="2">Uncharacterized protein</fullName>
    </submittedName>
</protein>